<evidence type="ECO:0000256" key="5">
    <source>
        <dbReference type="ARBA" id="ARBA00023015"/>
    </source>
</evidence>
<organism evidence="13 14">
    <name type="scientific">Phaeovulum vinaykumarii</name>
    <dbReference type="NCBI Taxonomy" id="407234"/>
    <lineage>
        <taxon>Bacteria</taxon>
        <taxon>Pseudomonadati</taxon>
        <taxon>Pseudomonadota</taxon>
        <taxon>Alphaproteobacteria</taxon>
        <taxon>Rhodobacterales</taxon>
        <taxon>Paracoccaceae</taxon>
        <taxon>Phaeovulum</taxon>
    </lineage>
</organism>
<dbReference type="Pfam" id="PF04963">
    <property type="entry name" value="Sigma54_CBD"/>
    <property type="match status" value="1"/>
</dbReference>
<keyword evidence="6 9" id="KW-0731">Sigma factor</keyword>
<evidence type="ECO:0000256" key="10">
    <source>
        <dbReference type="SAM" id="MobiDB-lite"/>
    </source>
</evidence>
<dbReference type="InterPro" id="IPR007634">
    <property type="entry name" value="RNA_pol_sigma_54_DNA-bd"/>
</dbReference>
<gene>
    <name evidence="13" type="ORF">SAMN05421795_103158</name>
</gene>
<feature type="compositionally biased region" description="Low complexity" evidence="10">
    <location>
        <begin position="55"/>
        <end position="66"/>
    </location>
</feature>
<dbReference type="GO" id="GO:0000428">
    <property type="term" value="C:DNA-directed RNA polymerase complex"/>
    <property type="evidence" value="ECO:0007669"/>
    <property type="project" value="UniProtKB-KW"/>
</dbReference>
<feature type="domain" description="RNA polymerase sigma factor 54 DNA-binding" evidence="11">
    <location>
        <begin position="284"/>
        <end position="453"/>
    </location>
</feature>
<dbReference type="AlphaFoldDB" id="A0A1N7LKB2"/>
<dbReference type="EMBL" id="FTOM01000003">
    <property type="protein sequence ID" value="SIS74278.1"/>
    <property type="molecule type" value="Genomic_DNA"/>
</dbReference>
<dbReference type="PIRSF" id="PIRSF000774">
    <property type="entry name" value="RpoN"/>
    <property type="match status" value="1"/>
</dbReference>
<dbReference type="InterPro" id="IPR000394">
    <property type="entry name" value="RNA_pol_sigma_54"/>
</dbReference>
<dbReference type="Proteomes" id="UP000186098">
    <property type="component" value="Unassembled WGS sequence"/>
</dbReference>
<dbReference type="STRING" id="407234.SAMN05421795_103158"/>
<dbReference type="GO" id="GO:0016987">
    <property type="term" value="F:sigma factor activity"/>
    <property type="evidence" value="ECO:0007669"/>
    <property type="project" value="UniProtKB-KW"/>
</dbReference>
<dbReference type="GO" id="GO:0006352">
    <property type="term" value="P:DNA-templated transcription initiation"/>
    <property type="evidence" value="ECO:0007669"/>
    <property type="project" value="InterPro"/>
</dbReference>
<evidence type="ECO:0000256" key="9">
    <source>
        <dbReference type="PIRNR" id="PIRNR000774"/>
    </source>
</evidence>
<keyword evidence="2 9" id="KW-0240">DNA-directed RNA polymerase</keyword>
<dbReference type="PANTHER" id="PTHR32248">
    <property type="entry name" value="RNA POLYMERASE SIGMA-54 FACTOR"/>
    <property type="match status" value="1"/>
</dbReference>
<evidence type="ECO:0000256" key="2">
    <source>
        <dbReference type="ARBA" id="ARBA00022478"/>
    </source>
</evidence>
<keyword evidence="7 9" id="KW-0238">DNA-binding</keyword>
<dbReference type="NCBIfam" id="TIGR02395">
    <property type="entry name" value="rpoN_sigma"/>
    <property type="match status" value="1"/>
</dbReference>
<dbReference type="GO" id="GO:0016779">
    <property type="term" value="F:nucleotidyltransferase activity"/>
    <property type="evidence" value="ECO:0007669"/>
    <property type="project" value="UniProtKB-KW"/>
</dbReference>
<keyword evidence="3 9" id="KW-0808">Transferase</keyword>
<accession>A0A1N7LKB2</accession>
<dbReference type="RefSeq" id="WP_076365240.1">
    <property type="nucleotide sequence ID" value="NZ_FTOM01000003.1"/>
</dbReference>
<dbReference type="PROSITE" id="PS00717">
    <property type="entry name" value="SIGMA54_1"/>
    <property type="match status" value="1"/>
</dbReference>
<evidence type="ECO:0000256" key="8">
    <source>
        <dbReference type="ARBA" id="ARBA00023163"/>
    </source>
</evidence>
<keyword evidence="14" id="KW-1185">Reference proteome</keyword>
<dbReference type="PRINTS" id="PR00045">
    <property type="entry name" value="SIGMA54FCT"/>
</dbReference>
<evidence type="ECO:0000259" key="11">
    <source>
        <dbReference type="Pfam" id="PF04552"/>
    </source>
</evidence>
<keyword evidence="5 9" id="KW-0805">Transcription regulation</keyword>
<evidence type="ECO:0000259" key="12">
    <source>
        <dbReference type="Pfam" id="PF04963"/>
    </source>
</evidence>
<evidence type="ECO:0000256" key="1">
    <source>
        <dbReference type="ARBA" id="ARBA00008798"/>
    </source>
</evidence>
<protein>
    <recommendedName>
        <fullName evidence="9">RNA polymerase sigma-54 factor</fullName>
    </recommendedName>
</protein>
<dbReference type="Gene3D" id="1.10.10.1330">
    <property type="entry name" value="RNA polymerase sigma-54 factor, core-binding domain"/>
    <property type="match status" value="1"/>
</dbReference>
<dbReference type="InterPro" id="IPR038709">
    <property type="entry name" value="RpoN_core-bd_sf"/>
</dbReference>
<feature type="domain" description="RNA polymerase sigma factor 54 core-binding" evidence="12">
    <location>
        <begin position="91"/>
        <end position="268"/>
    </location>
</feature>
<evidence type="ECO:0000256" key="4">
    <source>
        <dbReference type="ARBA" id="ARBA00022695"/>
    </source>
</evidence>
<dbReference type="OrthoDB" id="9814402at2"/>
<evidence type="ECO:0000256" key="6">
    <source>
        <dbReference type="ARBA" id="ARBA00023082"/>
    </source>
</evidence>
<keyword evidence="8 9" id="KW-0804">Transcription</keyword>
<dbReference type="Pfam" id="PF04552">
    <property type="entry name" value="Sigma54_DBD"/>
    <property type="match status" value="1"/>
</dbReference>
<sequence>MDMIHAQRQVTQLAMTADMQTALKVLQMTNADLSAFLVEEAQTNPCLEVAPPAPAAAGRAAPAPAARRAELERGAARAPSDFDPVAVLPEGKPSLHDHLSRQILLEFDPGPERELALALAGALEPSGWLLTDPEIVALGVDLPPEMAPEVLRRCQGLEPTGVFARNLSECLKLQAEEKGILDWGFGVILDNLDLLAEGRLEALARLSDGTVADVRAALAQIRRLNPKPGAAFQHDPAPILPPDLKIRREGGEWVVEMNRASLPALRIDAPPVAAGAAGRSEARAYLRKALSRARWLEQTIARREATLLRTAACLIAHQGAFLEQGARAIRPLGMEEVAQELELHPSTISRATADRLIETPRGTLPLRAFFSRAVTPQVMPGVAVPVDEAVETQAQDALMALVAEIVAKEDPARPLSDAAIVERAKAAGARLARRTVTKYREALNIPSSYDRKRQALLRTA</sequence>
<evidence type="ECO:0000256" key="3">
    <source>
        <dbReference type="ARBA" id="ARBA00022679"/>
    </source>
</evidence>
<dbReference type="GO" id="GO:0003677">
    <property type="term" value="F:DNA binding"/>
    <property type="evidence" value="ECO:0007669"/>
    <property type="project" value="UniProtKB-KW"/>
</dbReference>
<dbReference type="Gene3D" id="1.10.10.60">
    <property type="entry name" value="Homeodomain-like"/>
    <property type="match status" value="1"/>
</dbReference>
<evidence type="ECO:0000313" key="14">
    <source>
        <dbReference type="Proteomes" id="UP000186098"/>
    </source>
</evidence>
<dbReference type="InterPro" id="IPR007046">
    <property type="entry name" value="RNA_pol_sigma_54_core-bd"/>
</dbReference>
<dbReference type="Pfam" id="PF00309">
    <property type="entry name" value="Sigma54_AID"/>
    <property type="match status" value="1"/>
</dbReference>
<dbReference type="PROSITE" id="PS00718">
    <property type="entry name" value="SIGMA54_2"/>
    <property type="match status" value="1"/>
</dbReference>
<dbReference type="PROSITE" id="PS50044">
    <property type="entry name" value="SIGMA54_3"/>
    <property type="match status" value="1"/>
</dbReference>
<comment type="similarity">
    <text evidence="1 9">Belongs to the sigma-54 factor family.</text>
</comment>
<keyword evidence="4 9" id="KW-0548">Nucleotidyltransferase</keyword>
<proteinExistence type="inferred from homology"/>
<evidence type="ECO:0000256" key="7">
    <source>
        <dbReference type="ARBA" id="ARBA00023125"/>
    </source>
</evidence>
<comment type="function">
    <text evidence="9">Sigma factors are initiation factors that promote the attachment of RNA polymerase to specific initiation sites and are then released.</text>
</comment>
<feature type="region of interest" description="Disordered" evidence="10">
    <location>
        <begin position="54"/>
        <end position="77"/>
    </location>
</feature>
<reference evidence="14" key="1">
    <citation type="submission" date="2017-01" db="EMBL/GenBank/DDBJ databases">
        <authorList>
            <person name="Varghese N."/>
            <person name="Submissions S."/>
        </authorList>
    </citation>
    <scope>NUCLEOTIDE SEQUENCE [LARGE SCALE GENOMIC DNA]</scope>
    <source>
        <strain evidence="14">DSM 18714</strain>
    </source>
</reference>
<dbReference type="GO" id="GO:0001216">
    <property type="term" value="F:DNA-binding transcription activator activity"/>
    <property type="evidence" value="ECO:0007669"/>
    <property type="project" value="InterPro"/>
</dbReference>
<name>A0A1N7LKB2_9RHOB</name>
<evidence type="ECO:0000313" key="13">
    <source>
        <dbReference type="EMBL" id="SIS74278.1"/>
    </source>
</evidence>
<dbReference type="PANTHER" id="PTHR32248:SF4">
    <property type="entry name" value="RNA POLYMERASE SIGMA-54 FACTOR"/>
    <property type="match status" value="1"/>
</dbReference>